<dbReference type="EMBL" id="FNUJ01000005">
    <property type="protein sequence ID" value="SEF30162.1"/>
    <property type="molecule type" value="Genomic_DNA"/>
</dbReference>
<sequence length="99" mass="11224">MNVQREQRTRLELAMEWAVWHFGELAGVLGPLVLAVVFTPWFALVSAVVAAGWAMHEVRDHREQTRLRAGSTDRKQLPATPVTSTDDETTSHEDREVTR</sequence>
<accession>A0A1H5QVI8</accession>
<protein>
    <submittedName>
        <fullName evidence="3">Uncharacterized protein</fullName>
    </submittedName>
</protein>
<dbReference type="OrthoDB" id="3629408at2"/>
<reference evidence="4" key="1">
    <citation type="submission" date="2016-10" db="EMBL/GenBank/DDBJ databases">
        <authorList>
            <person name="Varghese N."/>
            <person name="Submissions S."/>
        </authorList>
    </citation>
    <scope>NUCLEOTIDE SEQUENCE [LARGE SCALE GENOMIC DNA]</scope>
    <source>
        <strain evidence="4">DSM 44654</strain>
    </source>
</reference>
<keyword evidence="4" id="KW-1185">Reference proteome</keyword>
<evidence type="ECO:0000256" key="2">
    <source>
        <dbReference type="SAM" id="Phobius"/>
    </source>
</evidence>
<keyword evidence="2" id="KW-0812">Transmembrane</keyword>
<keyword evidence="2" id="KW-0472">Membrane</keyword>
<organism evidence="3 4">
    <name type="scientific">Amycolatopsis pretoriensis</name>
    <dbReference type="NCBI Taxonomy" id="218821"/>
    <lineage>
        <taxon>Bacteria</taxon>
        <taxon>Bacillati</taxon>
        <taxon>Actinomycetota</taxon>
        <taxon>Actinomycetes</taxon>
        <taxon>Pseudonocardiales</taxon>
        <taxon>Pseudonocardiaceae</taxon>
        <taxon>Amycolatopsis</taxon>
    </lineage>
</organism>
<feature type="compositionally biased region" description="Basic and acidic residues" evidence="1">
    <location>
        <begin position="62"/>
        <end position="76"/>
    </location>
</feature>
<dbReference type="AlphaFoldDB" id="A0A1H5QVI8"/>
<dbReference type="Proteomes" id="UP000198878">
    <property type="component" value="Unassembled WGS sequence"/>
</dbReference>
<keyword evidence="2" id="KW-1133">Transmembrane helix</keyword>
<evidence type="ECO:0000313" key="4">
    <source>
        <dbReference type="Proteomes" id="UP000198878"/>
    </source>
</evidence>
<gene>
    <name evidence="3" type="ORF">SAMN05421837_10536</name>
</gene>
<name>A0A1H5QVI8_9PSEU</name>
<proteinExistence type="predicted"/>
<evidence type="ECO:0000313" key="3">
    <source>
        <dbReference type="EMBL" id="SEF30162.1"/>
    </source>
</evidence>
<evidence type="ECO:0000256" key="1">
    <source>
        <dbReference type="SAM" id="MobiDB-lite"/>
    </source>
</evidence>
<feature type="transmembrane region" description="Helical" evidence="2">
    <location>
        <begin position="32"/>
        <end position="54"/>
    </location>
</feature>
<dbReference type="RefSeq" id="WP_086679322.1">
    <property type="nucleotide sequence ID" value="NZ_FNUJ01000005.1"/>
</dbReference>
<feature type="region of interest" description="Disordered" evidence="1">
    <location>
        <begin position="62"/>
        <end position="99"/>
    </location>
</feature>
<dbReference type="STRING" id="218821.SAMN05421837_10536"/>
<feature type="compositionally biased region" description="Basic and acidic residues" evidence="1">
    <location>
        <begin position="89"/>
        <end position="99"/>
    </location>
</feature>